<dbReference type="InterPro" id="IPR001283">
    <property type="entry name" value="CRISP-related"/>
</dbReference>
<dbReference type="SMART" id="SM00198">
    <property type="entry name" value="SCP"/>
    <property type="match status" value="1"/>
</dbReference>
<dbReference type="Pfam" id="PF00188">
    <property type="entry name" value="CAP"/>
    <property type="match status" value="1"/>
</dbReference>
<keyword evidence="4" id="KW-1185">Reference proteome</keyword>
<name>A0AAQ4D2S9_AMBAM</name>
<comment type="caution">
    <text evidence="3">The sequence shown here is derived from an EMBL/GenBank/DDBJ whole genome shotgun (WGS) entry which is preliminary data.</text>
</comment>
<dbReference type="PANTHER" id="PTHR10334">
    <property type="entry name" value="CYSTEINE-RICH SECRETORY PROTEIN-RELATED"/>
    <property type="match status" value="1"/>
</dbReference>
<reference evidence="3 4" key="1">
    <citation type="journal article" date="2023" name="Arcadia Sci">
        <title>De novo assembly of a long-read Amblyomma americanum tick genome.</title>
        <authorList>
            <person name="Chou S."/>
            <person name="Poskanzer K.E."/>
            <person name="Rollins M."/>
            <person name="Thuy-Boun P.S."/>
        </authorList>
    </citation>
    <scope>NUCLEOTIDE SEQUENCE [LARGE SCALE GENOMIC DNA]</scope>
    <source>
        <strain evidence="3">F_SG_1</strain>
        <tissue evidence="3">Salivary glands</tissue>
    </source>
</reference>
<evidence type="ECO:0000313" key="3">
    <source>
        <dbReference type="EMBL" id="KAK8756769.1"/>
    </source>
</evidence>
<dbReference type="InterPro" id="IPR018244">
    <property type="entry name" value="Allrgn_V5/Tpx1_CS"/>
</dbReference>
<dbReference type="Proteomes" id="UP001321473">
    <property type="component" value="Unassembled WGS sequence"/>
</dbReference>
<organism evidence="3 4">
    <name type="scientific">Amblyomma americanum</name>
    <name type="common">Lone star tick</name>
    <dbReference type="NCBI Taxonomy" id="6943"/>
    <lineage>
        <taxon>Eukaryota</taxon>
        <taxon>Metazoa</taxon>
        <taxon>Ecdysozoa</taxon>
        <taxon>Arthropoda</taxon>
        <taxon>Chelicerata</taxon>
        <taxon>Arachnida</taxon>
        <taxon>Acari</taxon>
        <taxon>Parasitiformes</taxon>
        <taxon>Ixodida</taxon>
        <taxon>Ixodoidea</taxon>
        <taxon>Ixodidae</taxon>
        <taxon>Amblyomminae</taxon>
        <taxon>Amblyomma</taxon>
    </lineage>
</organism>
<dbReference type="InterPro" id="IPR014044">
    <property type="entry name" value="CAP_dom"/>
</dbReference>
<feature type="domain" description="SCP" evidence="2">
    <location>
        <begin position="1"/>
        <end position="147"/>
    </location>
</feature>
<dbReference type="PRINTS" id="PR00837">
    <property type="entry name" value="V5TPXLIKE"/>
</dbReference>
<evidence type="ECO:0000259" key="2">
    <source>
        <dbReference type="SMART" id="SM00198"/>
    </source>
</evidence>
<evidence type="ECO:0000256" key="1">
    <source>
        <dbReference type="SAM" id="MobiDB-lite"/>
    </source>
</evidence>
<dbReference type="GO" id="GO:0005576">
    <property type="term" value="C:extracellular region"/>
    <property type="evidence" value="ECO:0007669"/>
    <property type="project" value="InterPro"/>
</dbReference>
<gene>
    <name evidence="3" type="ORF">V5799_000537</name>
</gene>
<dbReference type="SUPFAM" id="SSF55797">
    <property type="entry name" value="PR-1-like"/>
    <property type="match status" value="1"/>
</dbReference>
<dbReference type="Gene3D" id="3.40.33.10">
    <property type="entry name" value="CAP"/>
    <property type="match status" value="1"/>
</dbReference>
<dbReference type="EMBL" id="JARKHS020035916">
    <property type="protein sequence ID" value="KAK8756769.1"/>
    <property type="molecule type" value="Genomic_DNA"/>
</dbReference>
<evidence type="ECO:0000313" key="4">
    <source>
        <dbReference type="Proteomes" id="UP001321473"/>
    </source>
</evidence>
<sequence>MLEMCWDNQLAEVAQALAERCSTPQGIMSHDRPDDRTTPTFSKAGQNLFSELAPITTKTVDIKWHFVVRDRFDENYLYSSSKAEMYEAVKGTTYSTQMAWARSYAVGCGFTYNFVYPNVQKTNDPNEGAFGMFIYVCNYAPAGNMIDKEMYRPVPPCSLCPEATECNKATGLCWVTGVEPGMDKTTTTTTTKVPPITEPDGHPPSDSAPEAVAAIVCPRSRPHSCGRVVARLGLTFVPLHFAPFVFFCQNSCLILCSRLSTTLCRMFEEGRNA</sequence>
<dbReference type="PROSITE" id="PS01010">
    <property type="entry name" value="CRISP_2"/>
    <property type="match status" value="1"/>
</dbReference>
<dbReference type="AlphaFoldDB" id="A0AAQ4D2S9"/>
<dbReference type="InterPro" id="IPR035940">
    <property type="entry name" value="CAP_sf"/>
</dbReference>
<accession>A0AAQ4D2S9</accession>
<feature type="region of interest" description="Disordered" evidence="1">
    <location>
        <begin position="184"/>
        <end position="207"/>
    </location>
</feature>
<protein>
    <recommendedName>
        <fullName evidence="2">SCP domain-containing protein</fullName>
    </recommendedName>
</protein>
<proteinExistence type="predicted"/>